<dbReference type="Pfam" id="PF00702">
    <property type="entry name" value="Hydrolase"/>
    <property type="match status" value="1"/>
</dbReference>
<evidence type="ECO:0000313" key="3">
    <source>
        <dbReference type="EnsemblMetazoa" id="PHUM458080-PA"/>
    </source>
</evidence>
<dbReference type="InterPro" id="IPR008709">
    <property type="entry name" value="Neurochondrin"/>
</dbReference>
<dbReference type="STRING" id="121224.E0VV29"/>
<dbReference type="VEuPathDB" id="VectorBase:PHUM458080"/>
<reference evidence="3" key="3">
    <citation type="submission" date="2021-02" db="UniProtKB">
        <authorList>
            <consortium name="EnsemblMetazoa"/>
        </authorList>
    </citation>
    <scope>IDENTIFICATION</scope>
    <source>
        <strain evidence="3">USDA</strain>
    </source>
</reference>
<dbReference type="InterPro" id="IPR006439">
    <property type="entry name" value="HAD-SF_hydro_IA"/>
</dbReference>
<dbReference type="EMBL" id="AAZO01005569">
    <property type="status" value="NOT_ANNOTATED_CDS"/>
    <property type="molecule type" value="Genomic_DNA"/>
</dbReference>
<dbReference type="EMBL" id="DS235802">
    <property type="protein sequence ID" value="EEB17235.1"/>
    <property type="molecule type" value="Genomic_DNA"/>
</dbReference>
<dbReference type="Proteomes" id="UP000009046">
    <property type="component" value="Unassembled WGS sequence"/>
</dbReference>
<evidence type="ECO:0000313" key="2">
    <source>
        <dbReference type="EMBL" id="EEB17235.1"/>
    </source>
</evidence>
<organism>
    <name type="scientific">Pediculus humanus subsp. corporis</name>
    <name type="common">Body louse</name>
    <dbReference type="NCBI Taxonomy" id="121224"/>
    <lineage>
        <taxon>Eukaryota</taxon>
        <taxon>Metazoa</taxon>
        <taxon>Ecdysozoa</taxon>
        <taxon>Arthropoda</taxon>
        <taxon>Hexapoda</taxon>
        <taxon>Insecta</taxon>
        <taxon>Pterygota</taxon>
        <taxon>Neoptera</taxon>
        <taxon>Paraneoptera</taxon>
        <taxon>Psocodea</taxon>
        <taxon>Troctomorpha</taxon>
        <taxon>Phthiraptera</taxon>
        <taxon>Anoplura</taxon>
        <taxon>Pediculidae</taxon>
        <taxon>Pediculus</taxon>
    </lineage>
</organism>
<dbReference type="eggNOG" id="KOG3085">
    <property type="taxonomic scope" value="Eukaryota"/>
</dbReference>
<evidence type="ECO:0000313" key="4">
    <source>
        <dbReference type="Proteomes" id="UP000009046"/>
    </source>
</evidence>
<dbReference type="AlphaFoldDB" id="E0VV29"/>
<reference evidence="2" key="2">
    <citation type="submission" date="2007-04" db="EMBL/GenBank/DDBJ databases">
        <title>The genome of the human body louse.</title>
        <authorList>
            <consortium name="The Human Body Louse Genome Consortium"/>
            <person name="Kirkness E."/>
            <person name="Walenz B."/>
            <person name="Hass B."/>
            <person name="Bruggner R."/>
            <person name="Strausberg R."/>
        </authorList>
    </citation>
    <scope>NUCLEOTIDE SEQUENCE</scope>
    <source>
        <strain evidence="2">USDA</strain>
    </source>
</reference>
<dbReference type="InParanoid" id="E0VV29"/>
<dbReference type="HOGENOM" id="CLU_012443_0_0_1"/>
<dbReference type="CTD" id="8230683"/>
<dbReference type="Gene3D" id="3.40.50.1000">
    <property type="entry name" value="HAD superfamily/HAD-like"/>
    <property type="match status" value="1"/>
</dbReference>
<gene>
    <name evidence="3" type="primary">8230683</name>
    <name evidence="2" type="ORF">Phum_PHUM458080</name>
</gene>
<protein>
    <submittedName>
        <fullName evidence="2 3">Neurochondrin-1, putative</fullName>
    </submittedName>
</protein>
<dbReference type="RefSeq" id="XP_002429973.1">
    <property type="nucleotide sequence ID" value="XM_002429928.1"/>
</dbReference>
<sequence length="846" mass="96404">MVTKLIKSSDCNTHGKKLILEAIGFKFLKRLLLCHDVTADCPPSVYRSVALSVLSSFCSDPDLATHPDILTNIPVFFEIIQKSDDDDDLDENLMAINEAYACLCGIASTKVGQEELLKAKAVTTMCELYSHQSFQTDQALNILVTLVSRFGPSVWEENTKPFHAIMTKIALDFKTDNSDRKFELCEILNALLVNSSKSISVTNMKEESWPASIYKGLNDILRSKIGRNQRNPALKLASLMVELCGVEWTFSDEENPHYLFLLLLLQLCCVEIRMQLEDRTINDILKNADLLTACFTILELSIAYMAQDLLDLEQKEKQNLYVSLKGAFTAVITTLQSFSKSYQKDRSKMKPEEIVFTIAMVRVLAAWLAQETTSMRSAVYQILPFILTIANDTFYACRQKKMENQENGASSKPKTNDLFAQCDVFRIMFPALCHLTVEEEARKLMLSLNEEEILYQAFVFHWSKILVKTPKKKKPKNEIIEEVKNLSLSESSAGEGAEERKDSKTAIISLCNIFMNLTVLEPKLAEESPTFSTLLKFILNNLTDLKDDSDNLVLIGNLSILGLLLLKQQSKKIKKNDFSICRFIQSTIRFLWDAYCIDESVDASSLSVSMKYKQYWPELMELWFLGMQTISAILILIPWLSDFAIESGWAEGIIEMLNNVKKGCLPSNTKSAYEDFFCNLIEADKNLVKILKDKGDVYSQWFKFRYEYLSPDPDVVLLLKTLRKTYNLVLMSNGPSNSQWEKIKMLNLNDYFDLILVSGDLKFEKPDERIFLKACCHFGVSEKECIMVGDKLETDILGGIRARLGGTVWLPLPDFVYDSDTINNIVPDCIIYDFKELKYYLVQREV</sequence>
<keyword evidence="4" id="KW-1185">Reference proteome</keyword>
<dbReference type="InterPro" id="IPR023214">
    <property type="entry name" value="HAD_sf"/>
</dbReference>
<dbReference type="KEGG" id="phu:Phum_PHUM458080"/>
<dbReference type="EnsemblMetazoa" id="PHUM458080-RA">
    <property type="protein sequence ID" value="PHUM458080-PA"/>
    <property type="gene ID" value="PHUM458080"/>
</dbReference>
<dbReference type="PANTHER" id="PTHR13109:SF7">
    <property type="entry name" value="NEUROCHONDRIN"/>
    <property type="match status" value="1"/>
</dbReference>
<dbReference type="FunCoup" id="E0VV29">
    <property type="interactions" value="86"/>
</dbReference>
<dbReference type="GO" id="GO:0030425">
    <property type="term" value="C:dendrite"/>
    <property type="evidence" value="ECO:0007669"/>
    <property type="project" value="TreeGrafter"/>
</dbReference>
<dbReference type="SUPFAM" id="SSF56784">
    <property type="entry name" value="HAD-like"/>
    <property type="match status" value="1"/>
</dbReference>
<dbReference type="OMA" id="IVHYKKP"/>
<reference evidence="2" key="1">
    <citation type="submission" date="2007-04" db="EMBL/GenBank/DDBJ databases">
        <title>Annotation of Pediculus humanus corporis strain USDA.</title>
        <authorList>
            <person name="Kirkness E."/>
            <person name="Hannick L."/>
            <person name="Hass B."/>
            <person name="Bruggner R."/>
            <person name="Lawson D."/>
            <person name="Bidwell S."/>
            <person name="Joardar V."/>
            <person name="Caler E."/>
            <person name="Walenz B."/>
            <person name="Inman J."/>
            <person name="Schobel S."/>
            <person name="Galinsky K."/>
            <person name="Amedeo P."/>
            <person name="Strausberg R."/>
        </authorList>
    </citation>
    <scope>NUCLEOTIDE SEQUENCE</scope>
    <source>
        <strain evidence="2">USDA</strain>
    </source>
</reference>
<dbReference type="GO" id="GO:0031175">
    <property type="term" value="P:neuron projection development"/>
    <property type="evidence" value="ECO:0007669"/>
    <property type="project" value="TreeGrafter"/>
</dbReference>
<dbReference type="OrthoDB" id="8186546at2759"/>
<dbReference type="eggNOG" id="KOG2611">
    <property type="taxonomic scope" value="Eukaryota"/>
</dbReference>
<dbReference type="Pfam" id="PF05536">
    <property type="entry name" value="Neurochondrin"/>
    <property type="match status" value="1"/>
</dbReference>
<comment type="similarity">
    <text evidence="1">Belongs to the neurochondrin family.</text>
</comment>
<dbReference type="InterPro" id="IPR036412">
    <property type="entry name" value="HAD-like_sf"/>
</dbReference>
<name>E0VV29_PEDHC</name>
<dbReference type="Gene3D" id="1.20.120.710">
    <property type="entry name" value="Haloacid dehalogenase hydrolase-like domain"/>
    <property type="match status" value="1"/>
</dbReference>
<dbReference type="PANTHER" id="PTHR13109">
    <property type="entry name" value="NEUROCHONDRIN"/>
    <property type="match status" value="1"/>
</dbReference>
<dbReference type="GO" id="GO:0048168">
    <property type="term" value="P:regulation of neuronal synaptic plasticity"/>
    <property type="evidence" value="ECO:0007669"/>
    <property type="project" value="TreeGrafter"/>
</dbReference>
<dbReference type="GeneID" id="8230683"/>
<accession>E0VV29</accession>
<dbReference type="NCBIfam" id="TIGR01549">
    <property type="entry name" value="HAD-SF-IA-v1"/>
    <property type="match status" value="1"/>
</dbReference>
<evidence type="ECO:0000256" key="1">
    <source>
        <dbReference type="ARBA" id="ARBA00006927"/>
    </source>
</evidence>
<proteinExistence type="inferred from homology"/>